<evidence type="ECO:0000313" key="2">
    <source>
        <dbReference type="EMBL" id="CEF41773.1"/>
    </source>
</evidence>
<protein>
    <submittedName>
        <fullName evidence="2">Dihydroflavonol-4-reductase</fullName>
        <ecNumber evidence="2">1.1.1.219</ecNumber>
    </submittedName>
</protein>
<dbReference type="GeneID" id="34783500"/>
<accession>A0A0U5FPQ1</accession>
<dbReference type="EC" id="1.1.1.219" evidence="2"/>
<keyword evidence="3" id="KW-1185">Reference proteome</keyword>
<keyword evidence="2" id="KW-0560">Oxidoreductase</keyword>
<dbReference type="InterPro" id="IPR036291">
    <property type="entry name" value="NAD(P)-bd_dom_sf"/>
</dbReference>
<dbReference type="PATRIC" id="fig|446692.3.peg.2588"/>
<dbReference type="SUPFAM" id="SSF51735">
    <property type="entry name" value="NAD(P)-binding Rossmann-fold domains"/>
    <property type="match status" value="1"/>
</dbReference>
<dbReference type="Pfam" id="PF01370">
    <property type="entry name" value="Epimerase"/>
    <property type="match status" value="1"/>
</dbReference>
<feature type="domain" description="NAD-dependent epimerase/dehydratase" evidence="1">
    <location>
        <begin position="13"/>
        <end position="239"/>
    </location>
</feature>
<dbReference type="Proteomes" id="UP000056109">
    <property type="component" value="Chromosome I"/>
</dbReference>
<dbReference type="PANTHER" id="PTHR48079">
    <property type="entry name" value="PROTEIN YEEZ"/>
    <property type="match status" value="1"/>
</dbReference>
<dbReference type="EMBL" id="LN606600">
    <property type="protein sequence ID" value="CEF41773.1"/>
    <property type="molecule type" value="Genomic_DNA"/>
</dbReference>
<dbReference type="GO" id="GO:0045552">
    <property type="term" value="F:dihydroflavanol 4-reductase activity"/>
    <property type="evidence" value="ECO:0007669"/>
    <property type="project" value="UniProtKB-EC"/>
</dbReference>
<dbReference type="KEGG" id="asz:ASN_2483"/>
<dbReference type="CDD" id="cd05228">
    <property type="entry name" value="AR_FR_like_1_SDR_e"/>
    <property type="match status" value="1"/>
</dbReference>
<proteinExistence type="predicted"/>
<dbReference type="InterPro" id="IPR001509">
    <property type="entry name" value="Epimerase_deHydtase"/>
</dbReference>
<evidence type="ECO:0000259" key="1">
    <source>
        <dbReference type="Pfam" id="PF01370"/>
    </source>
</evidence>
<dbReference type="InterPro" id="IPR051783">
    <property type="entry name" value="NAD(P)-dependent_oxidoreduct"/>
</dbReference>
<dbReference type="PANTHER" id="PTHR48079:SF6">
    <property type="entry name" value="NAD(P)-BINDING DOMAIN-CONTAINING PROTEIN-RELATED"/>
    <property type="match status" value="1"/>
</dbReference>
<dbReference type="AlphaFoldDB" id="A0A0U5FPQ1"/>
<dbReference type="Gene3D" id="3.40.50.720">
    <property type="entry name" value="NAD(P)-binding Rossmann-like Domain"/>
    <property type="match status" value="1"/>
</dbReference>
<name>A0A0U5FPQ1_9PROT</name>
<evidence type="ECO:0000313" key="3">
    <source>
        <dbReference type="Proteomes" id="UP000056109"/>
    </source>
</evidence>
<dbReference type="GO" id="GO:0005737">
    <property type="term" value="C:cytoplasm"/>
    <property type="evidence" value="ECO:0007669"/>
    <property type="project" value="TreeGrafter"/>
</dbReference>
<gene>
    <name evidence="2" type="primary">hpnA</name>
    <name evidence="2" type="ORF">ASN_2483</name>
</gene>
<organism evidence="2 3">
    <name type="scientific">Acetobacter senegalensis</name>
    <dbReference type="NCBI Taxonomy" id="446692"/>
    <lineage>
        <taxon>Bacteria</taxon>
        <taxon>Pseudomonadati</taxon>
        <taxon>Pseudomonadota</taxon>
        <taxon>Alphaproteobacteria</taxon>
        <taxon>Acetobacterales</taxon>
        <taxon>Acetobacteraceae</taxon>
        <taxon>Acetobacter</taxon>
    </lineage>
</organism>
<dbReference type="RefSeq" id="WP_058988236.1">
    <property type="nucleotide sequence ID" value="NZ_LN606600.1"/>
</dbReference>
<dbReference type="GO" id="GO:0004029">
    <property type="term" value="F:aldehyde dehydrogenase (NAD+) activity"/>
    <property type="evidence" value="ECO:0007669"/>
    <property type="project" value="TreeGrafter"/>
</dbReference>
<sequence>MNKISLVETPLAFVTGATGLLGNNLVRALLTEGFRVRALVRSSEKAKRQFDDLSIEIVTGDILDIDGFAPALEGVDVIFHTAAYFRDSYVGGNHWPKLHAANVLGTRALLERAHAAGVRRFVRASSIAVLRGKRGEVVDETMLRNERDADDYYRSKILSDREVLSFLDRHRDFWATMVLPGWMHGPGDMGPTSAGQIILDVARGKVPGVPPGSASLVDARDVAEAMILANRQGRRGERYLAAGRHFSMADLMPLIGRALGVQVPTRRLPLALLYVIAAVSEAQARLAGKPVLFSWAMARAILTENERSRFSTAKSKTELGLTFRPVEDTLRDEITWFRSQGWLPDKAL</sequence>
<reference evidence="3" key="1">
    <citation type="submission" date="2014-09" db="EMBL/GenBank/DDBJ databases">
        <authorList>
            <person name="Illeghems K.G."/>
        </authorList>
    </citation>
    <scope>NUCLEOTIDE SEQUENCE [LARGE SCALE GENOMIC DNA]</scope>
    <source>
        <strain evidence="3">108B</strain>
    </source>
</reference>